<name>A0A1I2DYY8_9MICO</name>
<dbReference type="RefSeq" id="WP_093375247.1">
    <property type="nucleotide sequence ID" value="NZ_BNAN01000001.1"/>
</dbReference>
<dbReference type="STRING" id="285351.SAMN04488035_0814"/>
<gene>
    <name evidence="2" type="ORF">SAMN04488035_0814</name>
</gene>
<evidence type="ECO:0008006" key="4">
    <source>
        <dbReference type="Google" id="ProtNLM"/>
    </source>
</evidence>
<dbReference type="InterPro" id="IPR040701">
    <property type="entry name" value="Bact_RF_family2"/>
</dbReference>
<protein>
    <recommendedName>
        <fullName evidence="4">Peptide chain release factor 1 (ERF1)</fullName>
    </recommendedName>
</protein>
<feature type="region of interest" description="Disordered" evidence="1">
    <location>
        <begin position="369"/>
        <end position="392"/>
    </location>
</feature>
<evidence type="ECO:0000256" key="1">
    <source>
        <dbReference type="SAM" id="MobiDB-lite"/>
    </source>
</evidence>
<dbReference type="Proteomes" id="UP000198520">
    <property type="component" value="Unassembled WGS sequence"/>
</dbReference>
<sequence length="392" mass="41542">MKIDWLRPLLGQEAPFTTVHLDVTGEGEPAAREARDRWRGLRRQLAGEGTPEATLDLIEEALTPPTGRARGRVVIANPQGILVDRTLMAAPTSSSAVHGPVPALLPAALHNDEVVDHIIARVDRSGADLVRHHWGSADGDWHATVEGGHDDVEVTQTGPGQSRGEARQHDSWERNAEAVAQELDRLCASEAPEVIILTGDVRAVALVKGELGQKACACVIEVPGGSRGAGAHEDAFDTHVTAALDDFRARRREKVLARYREGHGRQDGAVTSLTDVVEVLTKGQVAELVLAEDAARTAEPEPALWVGPEPLHLALDEATLSAMGLTDLRQMPASIALVRAALGQDAGLTFAPDGAVDLRDGVGAVLRWSDPSTPHESAPSLSSDAGRLSAHG</sequence>
<dbReference type="OrthoDB" id="5179393at2"/>
<organism evidence="2 3">
    <name type="scientific">Flavimobilis marinus</name>
    <dbReference type="NCBI Taxonomy" id="285351"/>
    <lineage>
        <taxon>Bacteria</taxon>
        <taxon>Bacillati</taxon>
        <taxon>Actinomycetota</taxon>
        <taxon>Actinomycetes</taxon>
        <taxon>Micrococcales</taxon>
        <taxon>Jonesiaceae</taxon>
        <taxon>Flavimobilis</taxon>
    </lineage>
</organism>
<reference evidence="3" key="1">
    <citation type="submission" date="2016-10" db="EMBL/GenBank/DDBJ databases">
        <authorList>
            <person name="Varghese N."/>
            <person name="Submissions S."/>
        </authorList>
    </citation>
    <scope>NUCLEOTIDE SEQUENCE [LARGE SCALE GENOMIC DNA]</scope>
    <source>
        <strain evidence="3">DSM 19083</strain>
    </source>
</reference>
<dbReference type="Pfam" id="PF18844">
    <property type="entry name" value="baeRF_family2"/>
    <property type="match status" value="1"/>
</dbReference>
<evidence type="ECO:0000313" key="2">
    <source>
        <dbReference type="EMBL" id="SFE85845.1"/>
    </source>
</evidence>
<proteinExistence type="predicted"/>
<evidence type="ECO:0000313" key="3">
    <source>
        <dbReference type="Proteomes" id="UP000198520"/>
    </source>
</evidence>
<keyword evidence="3" id="KW-1185">Reference proteome</keyword>
<feature type="compositionally biased region" description="Polar residues" evidence="1">
    <location>
        <begin position="370"/>
        <end position="383"/>
    </location>
</feature>
<accession>A0A1I2DYY8</accession>
<feature type="region of interest" description="Disordered" evidence="1">
    <location>
        <begin position="150"/>
        <end position="172"/>
    </location>
</feature>
<dbReference type="EMBL" id="FONZ01000001">
    <property type="protein sequence ID" value="SFE85845.1"/>
    <property type="molecule type" value="Genomic_DNA"/>
</dbReference>
<dbReference type="AlphaFoldDB" id="A0A1I2DYY8"/>